<evidence type="ECO:0000256" key="1">
    <source>
        <dbReference type="SAM" id="Coils"/>
    </source>
</evidence>
<evidence type="ECO:0000313" key="3">
    <source>
        <dbReference type="Proteomes" id="UP000191554"/>
    </source>
</evidence>
<organism evidence="2 3">
    <name type="scientific">Ruminiclostridium hungatei</name>
    <name type="common">Clostridium hungatei</name>
    <dbReference type="NCBI Taxonomy" id="48256"/>
    <lineage>
        <taxon>Bacteria</taxon>
        <taxon>Bacillati</taxon>
        <taxon>Bacillota</taxon>
        <taxon>Clostridia</taxon>
        <taxon>Eubacteriales</taxon>
        <taxon>Oscillospiraceae</taxon>
        <taxon>Ruminiclostridium</taxon>
    </lineage>
</organism>
<keyword evidence="3" id="KW-1185">Reference proteome</keyword>
<dbReference type="Proteomes" id="UP000191554">
    <property type="component" value="Unassembled WGS sequence"/>
</dbReference>
<feature type="coiled-coil region" evidence="1">
    <location>
        <begin position="59"/>
        <end position="86"/>
    </location>
</feature>
<reference evidence="2 3" key="1">
    <citation type="submission" date="2017-03" db="EMBL/GenBank/DDBJ databases">
        <title>Genome sequence of Clostridium hungatei DSM 14427.</title>
        <authorList>
            <person name="Poehlein A."/>
            <person name="Daniel R."/>
        </authorList>
    </citation>
    <scope>NUCLEOTIDE SEQUENCE [LARGE SCALE GENOMIC DNA]</scope>
    <source>
        <strain evidence="2 3">DSM 14427</strain>
    </source>
</reference>
<accession>A0A1V4SEU9</accession>
<sequence length="170" mass="19541">MFGKKKNKAVKCKVHPSLGEILYVGIGWKKTEKIKVTLWSKTYDISLCFIAKTVEEDVKEKQVASLEKLRNVVNEQKNQIEKIIMKCFECDNEENSSHRFVPEEILISQNGECALFYKDADEEDYDDLGAGFAMFLLPKLMSHFPENCLDYILGHEDSFIEKDLYGGSDL</sequence>
<keyword evidence="1" id="KW-0175">Coiled coil</keyword>
<protein>
    <submittedName>
        <fullName evidence="2">Uncharacterized protein</fullName>
    </submittedName>
</protein>
<gene>
    <name evidence="2" type="ORF">CLHUN_40950</name>
</gene>
<proteinExistence type="predicted"/>
<dbReference type="EMBL" id="MZGX01000036">
    <property type="protein sequence ID" value="OPX42036.1"/>
    <property type="molecule type" value="Genomic_DNA"/>
</dbReference>
<comment type="caution">
    <text evidence="2">The sequence shown here is derived from an EMBL/GenBank/DDBJ whole genome shotgun (WGS) entry which is preliminary data.</text>
</comment>
<dbReference type="RefSeq" id="WP_080066550.1">
    <property type="nucleotide sequence ID" value="NZ_MZGX01000036.1"/>
</dbReference>
<dbReference type="STRING" id="48256.CLHUN_40950"/>
<name>A0A1V4SEU9_RUMHU</name>
<dbReference type="AlphaFoldDB" id="A0A1V4SEU9"/>
<evidence type="ECO:0000313" key="2">
    <source>
        <dbReference type="EMBL" id="OPX42036.1"/>
    </source>
</evidence>
<dbReference type="OrthoDB" id="3477708at2"/>